<feature type="compositionally biased region" description="Polar residues" evidence="4">
    <location>
        <begin position="544"/>
        <end position="554"/>
    </location>
</feature>
<dbReference type="FunCoup" id="A0A5J5F8M1">
    <property type="interactions" value="1132"/>
</dbReference>
<dbReference type="SUPFAM" id="SSF46689">
    <property type="entry name" value="Homeodomain-like"/>
    <property type="match status" value="2"/>
</dbReference>
<feature type="region of interest" description="Disordered" evidence="4">
    <location>
        <begin position="153"/>
        <end position="173"/>
    </location>
</feature>
<dbReference type="PROSITE" id="PS50090">
    <property type="entry name" value="MYB_LIKE"/>
    <property type="match status" value="2"/>
</dbReference>
<keyword evidence="8" id="KW-1185">Reference proteome</keyword>
<dbReference type="InParanoid" id="A0A5J5F8M1"/>
<dbReference type="CDD" id="cd00167">
    <property type="entry name" value="SANT"/>
    <property type="match status" value="1"/>
</dbReference>
<keyword evidence="3" id="KW-0539">Nucleus</keyword>
<dbReference type="InterPro" id="IPR051651">
    <property type="entry name" value="DMTF1_DNA-bind_reg"/>
</dbReference>
<sequence>MVDAFDGQLVDASPAATTEVAALSSATTPADSAGLPQLDIPDQRIITEHLAAHIAKTSPGGEEMMVEQRLINELQGIHPTILSTEKSTAPTQNGDNDIAHQFLDPSPPSKAVPKKRKRAADTTSTAQLNGVVDPQLMQIDQAAALAAGDGDAKKRKRRAVPPGFTEGTEGGDNVDTESALKKAILVSASTVATAPIRKTTDVKARSWGATPVSSTGEPINGGTFSLEERFAIDKALLDYCEVHDMTMDQLKDRVWGNNRKKDEFWDSICSAVPNRSRASVYKHVRRSCHIFQQRAKWTPDEDAQLAVLVKEKGNKWKDIGEAMGRMGEDCRDRYRNYVKCGTDRGTDRWSEEEEELLKKVVREHKDLTRQILISQGKHLPPPDQEDAVLINWTTVSEKMENKRSRIQCRYKWKKMLAQKEKVKQAPIGVTYVGGKKKRISFDICNMKPGDKQWLLNQIRDSPATQENEIPWDQFAKNDKKIGIWTHKDLKSAYQGFRAHIPHKRRPLNEIIKQLLAELEQEYTPEQRKLRFVPSQNDDVREQSQHSTPDSSTAADNFDQHLFNMVSSTPAPAPTVAPVASMAFPQQQQQQQQQTNSMVDPELMGQGMHELEKMAGAAIAHTTAMQHSNEDLEEQELRTRLGGYISTIQEGGPG</sequence>
<dbReference type="OrthoDB" id="39591at2759"/>
<dbReference type="Gene3D" id="1.10.10.60">
    <property type="entry name" value="Homeodomain-like"/>
    <property type="match status" value="2"/>
</dbReference>
<dbReference type="PROSITE" id="PS51294">
    <property type="entry name" value="HTH_MYB"/>
    <property type="match status" value="2"/>
</dbReference>
<evidence type="ECO:0000313" key="7">
    <source>
        <dbReference type="EMBL" id="KAA8913592.1"/>
    </source>
</evidence>
<feature type="domain" description="Myb-like" evidence="5">
    <location>
        <begin position="341"/>
        <end position="416"/>
    </location>
</feature>
<protein>
    <recommendedName>
        <fullName evidence="9">Homeodomain-like protein</fullName>
    </recommendedName>
</protein>
<dbReference type="InterPro" id="IPR009057">
    <property type="entry name" value="Homeodomain-like_sf"/>
</dbReference>
<name>A0A5J5F8M1_9PEZI</name>
<dbReference type="GO" id="GO:0005634">
    <property type="term" value="C:nucleus"/>
    <property type="evidence" value="ECO:0007669"/>
    <property type="project" value="UniProtKB-SubCell"/>
</dbReference>
<evidence type="ECO:0000259" key="5">
    <source>
        <dbReference type="PROSITE" id="PS50090"/>
    </source>
</evidence>
<accession>A0A5J5F8M1</accession>
<dbReference type="InterPro" id="IPR017930">
    <property type="entry name" value="Myb_dom"/>
</dbReference>
<evidence type="ECO:0000256" key="1">
    <source>
        <dbReference type="ARBA" id="ARBA00004123"/>
    </source>
</evidence>
<dbReference type="GO" id="GO:0000976">
    <property type="term" value="F:transcription cis-regulatory region binding"/>
    <property type="evidence" value="ECO:0007669"/>
    <property type="project" value="TreeGrafter"/>
</dbReference>
<feature type="domain" description="HTH myb-type" evidence="6">
    <location>
        <begin position="289"/>
        <end position="342"/>
    </location>
</feature>
<dbReference type="Proteomes" id="UP000326924">
    <property type="component" value="Unassembled WGS sequence"/>
</dbReference>
<dbReference type="Pfam" id="PF00249">
    <property type="entry name" value="Myb_DNA-binding"/>
    <property type="match status" value="1"/>
</dbReference>
<dbReference type="PANTHER" id="PTHR46380:SF2">
    <property type="entry name" value="CYCLIN-D-BINDING MYB-LIKE TRANSCRIPTION FACTOR 1"/>
    <property type="match status" value="1"/>
</dbReference>
<proteinExistence type="predicted"/>
<evidence type="ECO:0008006" key="9">
    <source>
        <dbReference type="Google" id="ProtNLM"/>
    </source>
</evidence>
<feature type="region of interest" description="Disordered" evidence="4">
    <location>
        <begin position="529"/>
        <end position="555"/>
    </location>
</feature>
<dbReference type="SMART" id="SM00717">
    <property type="entry name" value="SANT"/>
    <property type="match status" value="3"/>
</dbReference>
<comment type="caution">
    <text evidence="7">The sequence shown here is derived from an EMBL/GenBank/DDBJ whole genome shotgun (WGS) entry which is preliminary data.</text>
</comment>
<feature type="region of interest" description="Disordered" evidence="4">
    <location>
        <begin position="85"/>
        <end position="124"/>
    </location>
</feature>
<evidence type="ECO:0000256" key="4">
    <source>
        <dbReference type="SAM" id="MobiDB-lite"/>
    </source>
</evidence>
<evidence type="ECO:0000256" key="2">
    <source>
        <dbReference type="ARBA" id="ARBA00023125"/>
    </source>
</evidence>
<evidence type="ECO:0000259" key="6">
    <source>
        <dbReference type="PROSITE" id="PS51294"/>
    </source>
</evidence>
<comment type="subcellular location">
    <subcellularLocation>
        <location evidence="1">Nucleus</location>
    </subcellularLocation>
</comment>
<dbReference type="InterPro" id="IPR001005">
    <property type="entry name" value="SANT/Myb"/>
</dbReference>
<feature type="domain" description="HTH myb-type" evidence="6">
    <location>
        <begin position="391"/>
        <end position="420"/>
    </location>
</feature>
<reference evidence="7 8" key="1">
    <citation type="submission" date="2019-09" db="EMBL/GenBank/DDBJ databases">
        <title>Draft genome of the ectomycorrhizal ascomycete Sphaerosporella brunnea.</title>
        <authorList>
            <consortium name="DOE Joint Genome Institute"/>
            <person name="Benucci G.M."/>
            <person name="Marozzi G."/>
            <person name="Antonielli L."/>
            <person name="Sanchez S."/>
            <person name="Marco P."/>
            <person name="Wang X."/>
            <person name="Falini L.B."/>
            <person name="Barry K."/>
            <person name="Haridas S."/>
            <person name="Lipzen A."/>
            <person name="Labutti K."/>
            <person name="Grigoriev I.V."/>
            <person name="Murat C."/>
            <person name="Martin F."/>
            <person name="Albertini E."/>
            <person name="Donnini D."/>
            <person name="Bonito G."/>
        </authorList>
    </citation>
    <scope>NUCLEOTIDE SEQUENCE [LARGE SCALE GENOMIC DNA]</scope>
    <source>
        <strain evidence="7 8">Sb_GMNB300</strain>
    </source>
</reference>
<dbReference type="PANTHER" id="PTHR46380">
    <property type="entry name" value="CYCLIN-D-BINDING MYB-LIKE TRANSCRIPTION FACTOR 1"/>
    <property type="match status" value="1"/>
</dbReference>
<gene>
    <name evidence="7" type="ORF">FN846DRAFT_771934</name>
</gene>
<evidence type="ECO:0000256" key="3">
    <source>
        <dbReference type="ARBA" id="ARBA00023242"/>
    </source>
</evidence>
<feature type="compositionally biased region" description="Polar residues" evidence="4">
    <location>
        <begin position="85"/>
        <end position="95"/>
    </location>
</feature>
<dbReference type="EMBL" id="VXIS01000013">
    <property type="protein sequence ID" value="KAA8913592.1"/>
    <property type="molecule type" value="Genomic_DNA"/>
</dbReference>
<evidence type="ECO:0000313" key="8">
    <source>
        <dbReference type="Proteomes" id="UP000326924"/>
    </source>
</evidence>
<dbReference type="GO" id="GO:0003700">
    <property type="term" value="F:DNA-binding transcription factor activity"/>
    <property type="evidence" value="ECO:0007669"/>
    <property type="project" value="TreeGrafter"/>
</dbReference>
<dbReference type="AlphaFoldDB" id="A0A5J5F8M1"/>
<keyword evidence="2" id="KW-0238">DNA-binding</keyword>
<organism evidence="7 8">
    <name type="scientific">Sphaerosporella brunnea</name>
    <dbReference type="NCBI Taxonomy" id="1250544"/>
    <lineage>
        <taxon>Eukaryota</taxon>
        <taxon>Fungi</taxon>
        <taxon>Dikarya</taxon>
        <taxon>Ascomycota</taxon>
        <taxon>Pezizomycotina</taxon>
        <taxon>Pezizomycetes</taxon>
        <taxon>Pezizales</taxon>
        <taxon>Pyronemataceae</taxon>
        <taxon>Sphaerosporella</taxon>
    </lineage>
</organism>
<feature type="domain" description="Myb-like" evidence="5">
    <location>
        <begin position="293"/>
        <end position="338"/>
    </location>
</feature>